<dbReference type="SMART" id="SM00431">
    <property type="entry name" value="SCAN"/>
    <property type="match status" value="1"/>
</dbReference>
<dbReference type="EMBL" id="MKHE01000005">
    <property type="protein sequence ID" value="OWK14766.1"/>
    <property type="molecule type" value="Genomic_DNA"/>
</dbReference>
<evidence type="ECO:0000256" key="2">
    <source>
        <dbReference type="PROSITE-ProRule" id="PRU00187"/>
    </source>
</evidence>
<keyword evidence="6" id="KW-1185">Reference proteome</keyword>
<name>A0A212D9B0_CEREH</name>
<dbReference type="OrthoDB" id="6077919at2759"/>
<evidence type="ECO:0000313" key="6">
    <source>
        <dbReference type="Proteomes" id="UP000242450"/>
    </source>
</evidence>
<dbReference type="Pfam" id="PF02023">
    <property type="entry name" value="SCAN"/>
    <property type="match status" value="1"/>
</dbReference>
<evidence type="ECO:0000259" key="4">
    <source>
        <dbReference type="PROSITE" id="PS50804"/>
    </source>
</evidence>
<dbReference type="PANTHER" id="PTHR45935:SF30">
    <property type="entry name" value="SCAN BOX DOMAIN-CONTAINING PROTEIN"/>
    <property type="match status" value="1"/>
</dbReference>
<keyword evidence="1 2" id="KW-0539">Nucleus</keyword>
<dbReference type="InterPro" id="IPR050916">
    <property type="entry name" value="SCAN-C2H2_zinc_finger"/>
</dbReference>
<feature type="domain" description="SCAN box" evidence="4">
    <location>
        <begin position="145"/>
        <end position="196"/>
    </location>
</feature>
<accession>A0A212D9B0</accession>
<protein>
    <recommendedName>
        <fullName evidence="4">SCAN box domain-containing protein</fullName>
    </recommendedName>
</protein>
<dbReference type="Gene3D" id="1.10.4020.10">
    <property type="entry name" value="DNA breaking-rejoining enzymes"/>
    <property type="match status" value="1"/>
</dbReference>
<comment type="caution">
    <text evidence="5">The sequence shown here is derived from an EMBL/GenBank/DDBJ whole genome shotgun (WGS) entry which is preliminary data.</text>
</comment>
<evidence type="ECO:0000256" key="3">
    <source>
        <dbReference type="SAM" id="MobiDB-lite"/>
    </source>
</evidence>
<dbReference type="PANTHER" id="PTHR45935">
    <property type="entry name" value="PROTEIN ZBED8-RELATED"/>
    <property type="match status" value="1"/>
</dbReference>
<evidence type="ECO:0000256" key="1">
    <source>
        <dbReference type="ARBA" id="ARBA00023242"/>
    </source>
</evidence>
<comment type="subcellular location">
    <subcellularLocation>
        <location evidence="2">Nucleus</location>
    </subcellularLocation>
</comment>
<dbReference type="SUPFAM" id="SSF47353">
    <property type="entry name" value="Retrovirus capsid dimerization domain-like"/>
    <property type="match status" value="1"/>
</dbReference>
<organism evidence="5 6">
    <name type="scientific">Cervus elaphus hippelaphus</name>
    <name type="common">European red deer</name>
    <dbReference type="NCBI Taxonomy" id="46360"/>
    <lineage>
        <taxon>Eukaryota</taxon>
        <taxon>Metazoa</taxon>
        <taxon>Chordata</taxon>
        <taxon>Craniata</taxon>
        <taxon>Vertebrata</taxon>
        <taxon>Euteleostomi</taxon>
        <taxon>Mammalia</taxon>
        <taxon>Eutheria</taxon>
        <taxon>Laurasiatheria</taxon>
        <taxon>Artiodactyla</taxon>
        <taxon>Ruminantia</taxon>
        <taxon>Pecora</taxon>
        <taxon>Cervidae</taxon>
        <taxon>Cervinae</taxon>
        <taxon>Cervus</taxon>
    </lineage>
</organism>
<sequence length="202" mass="22624">MRSPTQTYRPKAGPWASLGPPEDLRLGGGLARVTRRQQVHQPARRRTLRILLARDRADDTEPAQGTPERVGDGLGARPRISRHSRVGGGKVNDSVPEHAGSDRPPLTRYTGSRKGYDDGAKEKQTWECETRLHGNHSPSQEIFCQHFRQLCYQEAPAAQEALNHLRVLCCERLRSESYSKEQILELLVLKEFLTILGVGTSP</sequence>
<dbReference type="GO" id="GO:0005634">
    <property type="term" value="C:nucleus"/>
    <property type="evidence" value="ECO:0007669"/>
    <property type="project" value="UniProtKB-SubCell"/>
</dbReference>
<dbReference type="Proteomes" id="UP000242450">
    <property type="component" value="Chromosome 5"/>
</dbReference>
<dbReference type="InterPro" id="IPR003309">
    <property type="entry name" value="SCAN_dom"/>
</dbReference>
<dbReference type="InterPro" id="IPR038269">
    <property type="entry name" value="SCAN_sf"/>
</dbReference>
<feature type="region of interest" description="Disordered" evidence="3">
    <location>
        <begin position="1"/>
        <end position="119"/>
    </location>
</feature>
<proteinExistence type="predicted"/>
<feature type="compositionally biased region" description="Basic residues" evidence="3">
    <location>
        <begin position="33"/>
        <end position="48"/>
    </location>
</feature>
<gene>
    <name evidence="5" type="ORF">Celaphus_00000908</name>
</gene>
<dbReference type="AlphaFoldDB" id="A0A212D9B0"/>
<evidence type="ECO:0000313" key="5">
    <source>
        <dbReference type="EMBL" id="OWK14766.1"/>
    </source>
</evidence>
<reference evidence="5 6" key="1">
    <citation type="journal article" date="2018" name="Mol. Genet. Genomics">
        <title>The red deer Cervus elaphus genome CerEla1.0: sequencing, annotating, genes, and chromosomes.</title>
        <authorList>
            <person name="Bana N.A."/>
            <person name="Nyiri A."/>
            <person name="Nagy J."/>
            <person name="Frank K."/>
            <person name="Nagy T."/>
            <person name="Steger V."/>
            <person name="Schiller M."/>
            <person name="Lakatos P."/>
            <person name="Sugar L."/>
            <person name="Horn P."/>
            <person name="Barta E."/>
            <person name="Orosz L."/>
        </authorList>
    </citation>
    <scope>NUCLEOTIDE SEQUENCE [LARGE SCALE GENOMIC DNA]</scope>
    <source>
        <strain evidence="5">Hungarian</strain>
    </source>
</reference>
<dbReference type="PROSITE" id="PS50804">
    <property type="entry name" value="SCAN_BOX"/>
    <property type="match status" value="1"/>
</dbReference>